<evidence type="ECO:0000256" key="9">
    <source>
        <dbReference type="ARBA" id="ARBA00022840"/>
    </source>
</evidence>
<evidence type="ECO:0000256" key="12">
    <source>
        <dbReference type="ARBA" id="ARBA00047398"/>
    </source>
</evidence>
<dbReference type="NCBIfam" id="TIGR00435">
    <property type="entry name" value="cysS"/>
    <property type="match status" value="1"/>
</dbReference>
<evidence type="ECO:0000256" key="7">
    <source>
        <dbReference type="ARBA" id="ARBA00022741"/>
    </source>
</evidence>
<organism evidence="15 16">
    <name type="scientific">Paenibacillus glycinis</name>
    <dbReference type="NCBI Taxonomy" id="2697035"/>
    <lineage>
        <taxon>Bacteria</taxon>
        <taxon>Bacillati</taxon>
        <taxon>Bacillota</taxon>
        <taxon>Bacilli</taxon>
        <taxon>Bacillales</taxon>
        <taxon>Paenibacillaceae</taxon>
        <taxon>Paenibacillus</taxon>
    </lineage>
</organism>
<evidence type="ECO:0000256" key="10">
    <source>
        <dbReference type="ARBA" id="ARBA00022917"/>
    </source>
</evidence>
<name>A0ABW9Y0S2_9BACL</name>
<keyword evidence="5 13" id="KW-0436">Ligase</keyword>
<comment type="subunit">
    <text evidence="3 13">Monomer.</text>
</comment>
<dbReference type="PRINTS" id="PR00983">
    <property type="entry name" value="TRNASYNTHCYS"/>
</dbReference>
<dbReference type="SUPFAM" id="SSF47323">
    <property type="entry name" value="Anticodon-binding domain of a subclass of class I aminoacyl-tRNA synthetases"/>
    <property type="match status" value="1"/>
</dbReference>
<evidence type="ECO:0000256" key="1">
    <source>
        <dbReference type="ARBA" id="ARBA00004496"/>
    </source>
</evidence>
<evidence type="ECO:0000313" key="16">
    <source>
        <dbReference type="Proteomes" id="UP000665561"/>
    </source>
</evidence>
<dbReference type="Proteomes" id="UP000665561">
    <property type="component" value="Unassembled WGS sequence"/>
</dbReference>
<dbReference type="InterPro" id="IPR009080">
    <property type="entry name" value="tRNAsynth_Ia_anticodon-bd"/>
</dbReference>
<dbReference type="Gene3D" id="1.20.120.1910">
    <property type="entry name" value="Cysteine-tRNA ligase, C-terminal anti-codon recognition domain"/>
    <property type="match status" value="1"/>
</dbReference>
<proteinExistence type="inferred from homology"/>
<feature type="binding site" evidence="13">
    <location>
        <position position="29"/>
    </location>
    <ligand>
        <name>Zn(2+)</name>
        <dbReference type="ChEBI" id="CHEBI:29105"/>
    </ligand>
</feature>
<evidence type="ECO:0000256" key="11">
    <source>
        <dbReference type="ARBA" id="ARBA00023146"/>
    </source>
</evidence>
<dbReference type="SMART" id="SM00840">
    <property type="entry name" value="DALR_2"/>
    <property type="match status" value="1"/>
</dbReference>
<evidence type="ECO:0000256" key="3">
    <source>
        <dbReference type="ARBA" id="ARBA00011245"/>
    </source>
</evidence>
<keyword evidence="4 13" id="KW-0963">Cytoplasm</keyword>
<evidence type="ECO:0000259" key="14">
    <source>
        <dbReference type="SMART" id="SM00840"/>
    </source>
</evidence>
<feature type="binding site" evidence="13">
    <location>
        <position position="209"/>
    </location>
    <ligand>
        <name>Zn(2+)</name>
        <dbReference type="ChEBI" id="CHEBI:29105"/>
    </ligand>
</feature>
<feature type="binding site" evidence="13">
    <location>
        <position position="234"/>
    </location>
    <ligand>
        <name>Zn(2+)</name>
        <dbReference type="ChEBI" id="CHEBI:29105"/>
    </ligand>
</feature>
<comment type="catalytic activity">
    <reaction evidence="12 13">
        <text>tRNA(Cys) + L-cysteine + ATP = L-cysteinyl-tRNA(Cys) + AMP + diphosphate</text>
        <dbReference type="Rhea" id="RHEA:17773"/>
        <dbReference type="Rhea" id="RHEA-COMP:9661"/>
        <dbReference type="Rhea" id="RHEA-COMP:9679"/>
        <dbReference type="ChEBI" id="CHEBI:30616"/>
        <dbReference type="ChEBI" id="CHEBI:33019"/>
        <dbReference type="ChEBI" id="CHEBI:35235"/>
        <dbReference type="ChEBI" id="CHEBI:78442"/>
        <dbReference type="ChEBI" id="CHEBI:78517"/>
        <dbReference type="ChEBI" id="CHEBI:456215"/>
        <dbReference type="EC" id="6.1.1.16"/>
    </reaction>
</comment>
<sequence>MTLRIYNTLTREKEDFKSLVPGKVKMYVCGPTVYDYIHIGNARPAIFFDVVRRYLESLDYDVNYVVNFTDVDDKLIRKAEQLGTTVPEVAERFIAAFYENIEGLGIHKATINPRVTENIPEIIALIEELVANGHAYENGGDVFFRTSTFPDYGKLSHQNLEELQLGIRIGVDERKENGQDFVLWKAAKPGEINWASPWGQGRPGWHIECSAMARKYLGDTLDIHGGGHDLQFPHHECEIAQSESVTGKPLANYWMHNGYININNEKMSKSLGNGITVQDMLTRIKPAVIRYFMLSAHYRSPLNFSDETIAQAENSIERIANSVANIKHRMAAAVSAPGEELAALQARIADIKAQFNAKMDDDFNTPDAITAVFELVSETNLHLQRSVVSPEALRLLLEAFESFDRVFGLLPAEEELLDDEIDALIVERTEARAGKNWKRADEIRDLLADQGIILEDTPQGIRWKRK</sequence>
<keyword evidence="16" id="KW-1185">Reference proteome</keyword>
<dbReference type="InterPro" id="IPR024909">
    <property type="entry name" value="Cys-tRNA/MSH_ligase"/>
</dbReference>
<feature type="short sequence motif" description="'KMSKS' region" evidence="13">
    <location>
        <begin position="266"/>
        <end position="270"/>
    </location>
</feature>
<evidence type="ECO:0000256" key="8">
    <source>
        <dbReference type="ARBA" id="ARBA00022833"/>
    </source>
</evidence>
<evidence type="ECO:0000313" key="15">
    <source>
        <dbReference type="EMBL" id="NBD28248.1"/>
    </source>
</evidence>
<comment type="caution">
    <text evidence="15">The sequence shown here is derived from an EMBL/GenBank/DDBJ whole genome shotgun (WGS) entry which is preliminary data.</text>
</comment>
<dbReference type="CDD" id="cd00672">
    <property type="entry name" value="CysRS_core"/>
    <property type="match status" value="1"/>
</dbReference>
<gene>
    <name evidence="13" type="primary">cysS</name>
    <name evidence="15" type="ORF">GT019_30660</name>
</gene>
<dbReference type="EC" id="6.1.1.16" evidence="13"/>
<keyword evidence="11 13" id="KW-0030">Aminoacyl-tRNA synthetase</keyword>
<dbReference type="Pfam" id="PF23493">
    <property type="entry name" value="CysS_C"/>
    <property type="match status" value="1"/>
</dbReference>
<feature type="short sequence motif" description="'HIGH' region" evidence="13">
    <location>
        <begin position="31"/>
        <end position="41"/>
    </location>
</feature>
<dbReference type="PANTHER" id="PTHR10890">
    <property type="entry name" value="CYSTEINYL-TRNA SYNTHETASE"/>
    <property type="match status" value="1"/>
</dbReference>
<keyword evidence="7 13" id="KW-0547">Nucleotide-binding</keyword>
<dbReference type="Pfam" id="PF09190">
    <property type="entry name" value="DALR_2"/>
    <property type="match status" value="1"/>
</dbReference>
<dbReference type="Pfam" id="PF01406">
    <property type="entry name" value="tRNA-synt_1e"/>
    <property type="match status" value="1"/>
</dbReference>
<comment type="similarity">
    <text evidence="2 13">Belongs to the class-I aminoacyl-tRNA synthetase family.</text>
</comment>
<evidence type="ECO:0000256" key="6">
    <source>
        <dbReference type="ARBA" id="ARBA00022723"/>
    </source>
</evidence>
<keyword evidence="9 13" id="KW-0067">ATP-binding</keyword>
<comment type="subcellular location">
    <subcellularLocation>
        <location evidence="1 13">Cytoplasm</location>
    </subcellularLocation>
</comment>
<dbReference type="RefSeq" id="WP_161747268.1">
    <property type="nucleotide sequence ID" value="NZ_JAAAMV010000038.1"/>
</dbReference>
<dbReference type="InterPro" id="IPR015273">
    <property type="entry name" value="Cys-tRNA-synt_Ia_DALR"/>
</dbReference>
<feature type="binding site" evidence="13">
    <location>
        <position position="238"/>
    </location>
    <ligand>
        <name>Zn(2+)</name>
        <dbReference type="ChEBI" id="CHEBI:29105"/>
    </ligand>
</feature>
<dbReference type="GO" id="GO:0004817">
    <property type="term" value="F:cysteine-tRNA ligase activity"/>
    <property type="evidence" value="ECO:0007669"/>
    <property type="project" value="UniProtKB-EC"/>
</dbReference>
<accession>A0ABW9Y0S2</accession>
<keyword evidence="8 13" id="KW-0862">Zinc</keyword>
<evidence type="ECO:0000256" key="2">
    <source>
        <dbReference type="ARBA" id="ARBA00005594"/>
    </source>
</evidence>
<dbReference type="InterPro" id="IPR015803">
    <property type="entry name" value="Cys-tRNA-ligase"/>
</dbReference>
<dbReference type="EMBL" id="JAAAMV010000038">
    <property type="protein sequence ID" value="NBD28248.1"/>
    <property type="molecule type" value="Genomic_DNA"/>
</dbReference>
<protein>
    <recommendedName>
        <fullName evidence="13">Cysteine--tRNA ligase</fullName>
        <ecNumber evidence="13">6.1.1.16</ecNumber>
    </recommendedName>
    <alternativeName>
        <fullName evidence="13">Cysteinyl-tRNA synthetase</fullName>
        <shortName evidence="13">CysRS</shortName>
    </alternativeName>
</protein>
<evidence type="ECO:0000256" key="5">
    <source>
        <dbReference type="ARBA" id="ARBA00022598"/>
    </source>
</evidence>
<keyword evidence="6 13" id="KW-0479">Metal-binding</keyword>
<dbReference type="InterPro" id="IPR032678">
    <property type="entry name" value="tRNA-synt_1_cat_dom"/>
</dbReference>
<dbReference type="InterPro" id="IPR014729">
    <property type="entry name" value="Rossmann-like_a/b/a_fold"/>
</dbReference>
<dbReference type="InterPro" id="IPR056411">
    <property type="entry name" value="CysS_C"/>
</dbReference>
<evidence type="ECO:0000256" key="13">
    <source>
        <dbReference type="HAMAP-Rule" id="MF_00041"/>
    </source>
</evidence>
<reference evidence="15 16" key="1">
    <citation type="submission" date="2020-01" db="EMBL/GenBank/DDBJ databases">
        <title>Paenibacillus soybeanensis sp. nov. isolated from the nodules of soybean (Glycine max(L.) Merr).</title>
        <authorList>
            <person name="Wang H."/>
        </authorList>
    </citation>
    <scope>NUCLEOTIDE SEQUENCE [LARGE SCALE GENOMIC DNA]</scope>
    <source>
        <strain evidence="15 16">T1</strain>
    </source>
</reference>
<comment type="cofactor">
    <cofactor evidence="13">
        <name>Zn(2+)</name>
        <dbReference type="ChEBI" id="CHEBI:29105"/>
    </cofactor>
    <text evidence="13">Binds 1 zinc ion per subunit.</text>
</comment>
<dbReference type="Gene3D" id="3.40.50.620">
    <property type="entry name" value="HUPs"/>
    <property type="match status" value="1"/>
</dbReference>
<keyword evidence="10 13" id="KW-0648">Protein biosynthesis</keyword>
<evidence type="ECO:0000256" key="4">
    <source>
        <dbReference type="ARBA" id="ARBA00022490"/>
    </source>
</evidence>
<feature type="binding site" evidence="13">
    <location>
        <position position="269"/>
    </location>
    <ligand>
        <name>ATP</name>
        <dbReference type="ChEBI" id="CHEBI:30616"/>
    </ligand>
</feature>
<dbReference type="HAMAP" id="MF_00041">
    <property type="entry name" value="Cys_tRNA_synth"/>
    <property type="match status" value="1"/>
</dbReference>
<dbReference type="SUPFAM" id="SSF52374">
    <property type="entry name" value="Nucleotidylyl transferase"/>
    <property type="match status" value="1"/>
</dbReference>
<feature type="domain" description="Cysteinyl-tRNA synthetase class Ia DALR" evidence="14">
    <location>
        <begin position="354"/>
        <end position="417"/>
    </location>
</feature>
<dbReference type="PANTHER" id="PTHR10890:SF3">
    <property type="entry name" value="CYSTEINE--TRNA LIGASE, CYTOPLASMIC"/>
    <property type="match status" value="1"/>
</dbReference>